<feature type="transmembrane region" description="Helical" evidence="2">
    <location>
        <begin position="171"/>
        <end position="188"/>
    </location>
</feature>
<dbReference type="EMBL" id="CP002480">
    <property type="protein sequence ID" value="ADW68036.1"/>
    <property type="molecule type" value="Genomic_DNA"/>
</dbReference>
<keyword evidence="2" id="KW-1133">Transmembrane helix</keyword>
<feature type="transmembrane region" description="Helical" evidence="2">
    <location>
        <begin position="82"/>
        <end position="106"/>
    </location>
</feature>
<feature type="transmembrane region" description="Helical" evidence="2">
    <location>
        <begin position="127"/>
        <end position="151"/>
    </location>
</feature>
<proteinExistence type="predicted"/>
<evidence type="ECO:0008006" key="5">
    <source>
        <dbReference type="Google" id="ProtNLM"/>
    </source>
</evidence>
<evidence type="ECO:0000313" key="3">
    <source>
        <dbReference type="EMBL" id="ADW68036.1"/>
    </source>
</evidence>
<evidence type="ECO:0000313" key="4">
    <source>
        <dbReference type="Proteomes" id="UP000000343"/>
    </source>
</evidence>
<keyword evidence="2" id="KW-0812">Transmembrane</keyword>
<dbReference type="KEGG" id="acm:AciX9_0969"/>
<dbReference type="OrthoDB" id="112407at2"/>
<name>E8X2A4_GRATM</name>
<evidence type="ECO:0000256" key="2">
    <source>
        <dbReference type="SAM" id="Phobius"/>
    </source>
</evidence>
<dbReference type="PaxDb" id="1198114-AciX9_0969"/>
<organism evidence="4">
    <name type="scientific">Granulicella tundricola (strain ATCC BAA-1859 / DSM 23138 / MP5ACTX9)</name>
    <dbReference type="NCBI Taxonomy" id="1198114"/>
    <lineage>
        <taxon>Bacteria</taxon>
        <taxon>Pseudomonadati</taxon>
        <taxon>Acidobacteriota</taxon>
        <taxon>Terriglobia</taxon>
        <taxon>Terriglobales</taxon>
        <taxon>Acidobacteriaceae</taxon>
        <taxon>Granulicella</taxon>
    </lineage>
</organism>
<feature type="transmembrane region" description="Helical" evidence="2">
    <location>
        <begin position="21"/>
        <end position="42"/>
    </location>
</feature>
<dbReference type="HOGENOM" id="CLU_775596_0_0_0"/>
<feature type="region of interest" description="Disordered" evidence="1">
    <location>
        <begin position="311"/>
        <end position="357"/>
    </location>
</feature>
<reference evidence="4" key="1">
    <citation type="submission" date="2011-01" db="EMBL/GenBank/DDBJ databases">
        <title>Complete sequence of chromosome of Acidobacterium sp. MP5ACTX9.</title>
        <authorList>
            <consortium name="US DOE Joint Genome Institute"/>
            <person name="Lucas S."/>
            <person name="Copeland A."/>
            <person name="Lapidus A."/>
            <person name="Cheng J.-F."/>
            <person name="Goodwin L."/>
            <person name="Pitluck S."/>
            <person name="Teshima H."/>
            <person name="Detter J.C."/>
            <person name="Han C."/>
            <person name="Tapia R."/>
            <person name="Land M."/>
            <person name="Hauser L."/>
            <person name="Kyrpides N."/>
            <person name="Ivanova N."/>
            <person name="Ovchinnikova G."/>
            <person name="Pagani I."/>
            <person name="Rawat S.R."/>
            <person name="Mannisto M."/>
            <person name="Haggblom M.M."/>
            <person name="Woyke T."/>
        </authorList>
    </citation>
    <scope>NUCLEOTIDE SEQUENCE [LARGE SCALE GENOMIC DNA]</scope>
    <source>
        <strain evidence="4">MP5ACTX9</strain>
    </source>
</reference>
<evidence type="ECO:0000256" key="1">
    <source>
        <dbReference type="SAM" id="MobiDB-lite"/>
    </source>
</evidence>
<dbReference type="STRING" id="1198114.AciX9_0969"/>
<keyword evidence="4" id="KW-1185">Reference proteome</keyword>
<feature type="transmembrane region" description="Helical" evidence="2">
    <location>
        <begin position="261"/>
        <end position="281"/>
    </location>
</feature>
<protein>
    <recommendedName>
        <fullName evidence="5">Glycerophosphoryl diester phosphodiesterase membrane domain-containing protein</fullName>
    </recommendedName>
</protein>
<dbReference type="RefSeq" id="WP_013579360.1">
    <property type="nucleotide sequence ID" value="NC_015064.1"/>
</dbReference>
<accession>E8X2A4</accession>
<dbReference type="eggNOG" id="ENOG5033RG3">
    <property type="taxonomic scope" value="Bacteria"/>
</dbReference>
<keyword evidence="2" id="KW-0472">Membrane</keyword>
<dbReference type="AlphaFoldDB" id="E8X2A4"/>
<sequence>MAQRRSMLLHGLRITLSRPRAVVWTYVFNLGLALLFSIRFNAGLNDILGHSLGAQRLTTAFDLGVVAAAIERVNRDAPSTGLAGMIGPAFYVLIYFLLVPGTLFCYQTEAPARLSILLSIGFQRFWRFVRIAVFTLIVSAVILGPLLAIQTVWSTHVDDTTVGVAAIYEKLAGWLIIAIVAAIIRLYFDLVEVYTLFLGDQLRPTGRPDRRVHRVLLPALRTLRLNFFRALGSFLSLAVVGFLALFLTARLAMHMLAQPRVWPMFLVAQLGLFIMLFTRFWQRGAETTLAFDHPLPIPKIAAPLPPPVFFPDPVDDEPDPIPYPAPQHLDAQPNPEPATPSLDEPDPGVFHHDPPTT</sequence>
<feature type="transmembrane region" description="Helical" evidence="2">
    <location>
        <begin position="227"/>
        <end position="249"/>
    </location>
</feature>
<dbReference type="Proteomes" id="UP000000343">
    <property type="component" value="Chromosome"/>
</dbReference>
<gene>
    <name evidence="3" type="ordered locus">AciX9_0969</name>
</gene>